<dbReference type="SUPFAM" id="SSF81606">
    <property type="entry name" value="PP2C-like"/>
    <property type="match status" value="1"/>
</dbReference>
<dbReference type="AlphaFoldDB" id="W4JSS0"/>
<dbReference type="eggNOG" id="KOG0700">
    <property type="taxonomic scope" value="Eukaryota"/>
</dbReference>
<dbReference type="RefSeq" id="XP_009551397.1">
    <property type="nucleotide sequence ID" value="XM_009553102.1"/>
</dbReference>
<sequence>MVTEEWNILEQRWLFVAVLDGHGGTAAVEHTVNVLPTRVRAALHLLIQHHLQGKLDRRNNGDGQLVSVMLREEIEKYDRSIGEAVKSICRKPHRLAEEAARTLIDEHLEILQRAYSGTTLSAVLVNISERLMWAVGVGDSTVALSTLGIDGRRSFERLADLHSPKNPLEYFRVAMAHPATEKEVLIEDRLLGSLAMTRAIGNFKFKFHQAYLSHLLRFLPTTAQTPPEKVIPRIMTPPYLIVEPSVRFIDLELYSTAKPIVMLYSDGVDCLVDGYSNFSPDMCRKSNPCQVVAALLQDSVDPFVEEALEHKVELRWTGPNGNKAVDVLGNLVGGTNVDKLKMVMDQEILADTTEQPSFYIDDVSIIIFEVSKTS</sequence>
<evidence type="ECO:0000313" key="2">
    <source>
        <dbReference type="EMBL" id="ETW76504.1"/>
    </source>
</evidence>
<keyword evidence="3" id="KW-1185">Reference proteome</keyword>
<dbReference type="STRING" id="747525.W4JSS0"/>
<dbReference type="Gene3D" id="3.60.40.10">
    <property type="entry name" value="PPM-type phosphatase domain"/>
    <property type="match status" value="1"/>
</dbReference>
<dbReference type="GO" id="GO:0004722">
    <property type="term" value="F:protein serine/threonine phosphatase activity"/>
    <property type="evidence" value="ECO:0007669"/>
    <property type="project" value="InterPro"/>
</dbReference>
<evidence type="ECO:0000313" key="3">
    <source>
        <dbReference type="Proteomes" id="UP000030671"/>
    </source>
</evidence>
<accession>W4JSS0</accession>
<dbReference type="HOGENOM" id="CLU_662324_0_0_1"/>
<gene>
    <name evidence="2" type="ORF">HETIRDRAFT_436511</name>
</gene>
<dbReference type="GeneID" id="20674893"/>
<organism evidence="2 3">
    <name type="scientific">Heterobasidion irregulare (strain TC 32-1)</name>
    <dbReference type="NCBI Taxonomy" id="747525"/>
    <lineage>
        <taxon>Eukaryota</taxon>
        <taxon>Fungi</taxon>
        <taxon>Dikarya</taxon>
        <taxon>Basidiomycota</taxon>
        <taxon>Agaricomycotina</taxon>
        <taxon>Agaricomycetes</taxon>
        <taxon>Russulales</taxon>
        <taxon>Bondarzewiaceae</taxon>
        <taxon>Heterobasidion</taxon>
        <taxon>Heterobasidion annosum species complex</taxon>
    </lineage>
</organism>
<dbReference type="PANTHER" id="PTHR13832:SF827">
    <property type="entry name" value="PROTEIN PHOSPHATASE 1L"/>
    <property type="match status" value="1"/>
</dbReference>
<dbReference type="EMBL" id="KI925464">
    <property type="protein sequence ID" value="ETW76504.1"/>
    <property type="molecule type" value="Genomic_DNA"/>
</dbReference>
<dbReference type="Proteomes" id="UP000030671">
    <property type="component" value="Unassembled WGS sequence"/>
</dbReference>
<dbReference type="PROSITE" id="PS51746">
    <property type="entry name" value="PPM_2"/>
    <property type="match status" value="1"/>
</dbReference>
<dbReference type="Pfam" id="PF00481">
    <property type="entry name" value="PP2C"/>
    <property type="match status" value="1"/>
</dbReference>
<protein>
    <recommendedName>
        <fullName evidence="1">PPM-type phosphatase domain-containing protein</fullName>
    </recommendedName>
</protein>
<feature type="domain" description="PPM-type phosphatase" evidence="1">
    <location>
        <begin position="1"/>
        <end position="370"/>
    </location>
</feature>
<dbReference type="InterPro" id="IPR001932">
    <property type="entry name" value="PPM-type_phosphatase-like_dom"/>
</dbReference>
<dbReference type="InterPro" id="IPR036457">
    <property type="entry name" value="PPM-type-like_dom_sf"/>
</dbReference>
<evidence type="ECO:0000259" key="1">
    <source>
        <dbReference type="PROSITE" id="PS51746"/>
    </source>
</evidence>
<dbReference type="InParanoid" id="W4JSS0"/>
<dbReference type="InterPro" id="IPR015655">
    <property type="entry name" value="PP2C"/>
</dbReference>
<dbReference type="KEGG" id="hir:HETIRDRAFT_436511"/>
<proteinExistence type="predicted"/>
<dbReference type="OrthoDB" id="19329at2759"/>
<dbReference type="PANTHER" id="PTHR13832">
    <property type="entry name" value="PROTEIN PHOSPHATASE 2C"/>
    <property type="match status" value="1"/>
</dbReference>
<name>W4JSS0_HETIT</name>
<reference evidence="2 3" key="1">
    <citation type="journal article" date="2012" name="New Phytol.">
        <title>Insight into trade-off between wood decay and parasitism from the genome of a fungal forest pathogen.</title>
        <authorList>
            <person name="Olson A."/>
            <person name="Aerts A."/>
            <person name="Asiegbu F."/>
            <person name="Belbahri L."/>
            <person name="Bouzid O."/>
            <person name="Broberg A."/>
            <person name="Canback B."/>
            <person name="Coutinho P.M."/>
            <person name="Cullen D."/>
            <person name="Dalman K."/>
            <person name="Deflorio G."/>
            <person name="van Diepen L.T."/>
            <person name="Dunand C."/>
            <person name="Duplessis S."/>
            <person name="Durling M."/>
            <person name="Gonthier P."/>
            <person name="Grimwood J."/>
            <person name="Fossdal C.G."/>
            <person name="Hansson D."/>
            <person name="Henrissat B."/>
            <person name="Hietala A."/>
            <person name="Himmelstrand K."/>
            <person name="Hoffmeister D."/>
            <person name="Hogberg N."/>
            <person name="James T.Y."/>
            <person name="Karlsson M."/>
            <person name="Kohler A."/>
            <person name="Kues U."/>
            <person name="Lee Y.H."/>
            <person name="Lin Y.C."/>
            <person name="Lind M."/>
            <person name="Lindquist E."/>
            <person name="Lombard V."/>
            <person name="Lucas S."/>
            <person name="Lunden K."/>
            <person name="Morin E."/>
            <person name="Murat C."/>
            <person name="Park J."/>
            <person name="Raffaello T."/>
            <person name="Rouze P."/>
            <person name="Salamov A."/>
            <person name="Schmutz J."/>
            <person name="Solheim H."/>
            <person name="Stahlberg J."/>
            <person name="Velez H."/>
            <person name="de Vries R.P."/>
            <person name="Wiebenga A."/>
            <person name="Woodward S."/>
            <person name="Yakovlev I."/>
            <person name="Garbelotto M."/>
            <person name="Martin F."/>
            <person name="Grigoriev I.V."/>
            <person name="Stenlid J."/>
        </authorList>
    </citation>
    <scope>NUCLEOTIDE SEQUENCE [LARGE SCALE GENOMIC DNA]</scope>
    <source>
        <strain evidence="2 3">TC 32-1</strain>
    </source>
</reference>